<feature type="coiled-coil region" evidence="2">
    <location>
        <begin position="47"/>
        <end position="81"/>
    </location>
</feature>
<sequence length="1059" mass="120782">MVDSSGRQMQGVSSKRQMELMPSVSRSSGLDKDGDSLKDHKVQEEYRNFIEEKLAQVLRRIENLNSEAEDAKKHQVEEQENILILYRKLREGISSTSRVDGFSVEVYERSLYLSIIFTSPKHTAAIIPALLDDLYLRAFSPSTDLGVDSANHNHHRHMSLLISLIHHLATQFPSQSPYHHQISSMPKDWLPSDTRTWLGCLTRSLRTGNYYQLGILTGEQRVSQLHDPRDSTSTPTQLHDQLAVRALTTAIDALRSKARASSWRIMRAAYRELWFEEPYDTRHWLRISLEIEDPEEFDQWLAEVEKSNEMKKKDEFFKNARRIFLWQPTMIDNSIHQTFHAVEISDNQFQVMNLLARHVIPGVEHDSSEREPPRCHPGTRVELCESISHDWLDNTGRQHRILWLHGLAGVGKSAIMQTLAEAQDNSLDSILGAAIFLSRRKQRNDPRRLLTSIAYQLAVRYPEYRIYLSSIVSNDPRIVEKSMSEQFEWFIVKPFVEQNMLQKQRQTVLLMIDGLDECQGEEAQRNLVLLIGRFAFKYPQTAILWAVASRPEPHIQAAFALPDIHTSYWDIEVPVNSDQTFADIERFLGDKFEEIRQRYPSFFPAFTSKWPSDGDFLKIVNASAGLFIFASTVVSFIIDESYGNPISQLKRVLDLIDRIPSAELRSSPLQTLDNLYTEILSAIPIDVLPITRDLLALSFSGGPFEGSTSTLYVAPPIFWLSCNLLQLSQADAHGALRKIHSLIRIPGPERGSDRIFLEAFHASFVDFITSPSRAGDYAITEPPKIMLAGALRILIESIDGESRVKVTWPYEEEKIVQRKLLHWAFETVFFDVHRVLSCDDNLQHTSAKLATFFQNLDYGVPNPCCNLTGDMFVYAEPVIFSILMDWGLSEMIPLNSIFSLDLDRVRSNEACQVGISDDWGPEDRRLIPYFFYQKYSDEVIRGKSPLSQVSNWRRRIASHFRSIMALRLRCPPRVYILGRGGRSAIVVVNYGSLILDITSLGSYAMAFMNKIIFLYPIIDANVSGDGLVVNASNNVVRLVLRAAYGSLIGQNTVITSHHD</sequence>
<dbReference type="Gene3D" id="3.40.50.300">
    <property type="entry name" value="P-loop containing nucleotide triphosphate hydrolases"/>
    <property type="match status" value="1"/>
</dbReference>
<keyword evidence="1" id="KW-0677">Repeat</keyword>
<name>A0AAD5YX19_9AGAR</name>
<evidence type="ECO:0000313" key="6">
    <source>
        <dbReference type="Proteomes" id="UP001213000"/>
    </source>
</evidence>
<keyword evidence="6" id="KW-1185">Reference proteome</keyword>
<dbReference type="InterPro" id="IPR056884">
    <property type="entry name" value="NPHP3-like_N"/>
</dbReference>
<feature type="compositionally biased region" description="Polar residues" evidence="3">
    <location>
        <begin position="1"/>
        <end position="15"/>
    </location>
</feature>
<feature type="domain" description="NACHT" evidence="4">
    <location>
        <begin position="400"/>
        <end position="551"/>
    </location>
</feature>
<evidence type="ECO:0000256" key="3">
    <source>
        <dbReference type="SAM" id="MobiDB-lite"/>
    </source>
</evidence>
<gene>
    <name evidence="5" type="ORF">NP233_g5082</name>
</gene>
<organism evidence="5 6">
    <name type="scientific">Leucocoprinus birnbaumii</name>
    <dbReference type="NCBI Taxonomy" id="56174"/>
    <lineage>
        <taxon>Eukaryota</taxon>
        <taxon>Fungi</taxon>
        <taxon>Dikarya</taxon>
        <taxon>Basidiomycota</taxon>
        <taxon>Agaricomycotina</taxon>
        <taxon>Agaricomycetes</taxon>
        <taxon>Agaricomycetidae</taxon>
        <taxon>Agaricales</taxon>
        <taxon>Agaricineae</taxon>
        <taxon>Agaricaceae</taxon>
        <taxon>Leucocoprinus</taxon>
    </lineage>
</organism>
<dbReference type="SUPFAM" id="SSF52540">
    <property type="entry name" value="P-loop containing nucleoside triphosphate hydrolases"/>
    <property type="match status" value="1"/>
</dbReference>
<dbReference type="PROSITE" id="PS50837">
    <property type="entry name" value="NACHT"/>
    <property type="match status" value="1"/>
</dbReference>
<evidence type="ECO:0000256" key="2">
    <source>
        <dbReference type="SAM" id="Coils"/>
    </source>
</evidence>
<dbReference type="PANTHER" id="PTHR10039:SF17">
    <property type="entry name" value="FUNGAL STAND N-TERMINAL GOODBYE DOMAIN-CONTAINING PROTEIN-RELATED"/>
    <property type="match status" value="1"/>
</dbReference>
<keyword evidence="2" id="KW-0175">Coiled coil</keyword>
<dbReference type="PANTHER" id="PTHR10039">
    <property type="entry name" value="AMELOGENIN"/>
    <property type="match status" value="1"/>
</dbReference>
<dbReference type="AlphaFoldDB" id="A0AAD5YX19"/>
<dbReference type="EMBL" id="JANIEX010000291">
    <property type="protein sequence ID" value="KAJ3569391.1"/>
    <property type="molecule type" value="Genomic_DNA"/>
</dbReference>
<feature type="region of interest" description="Disordered" evidence="3">
    <location>
        <begin position="1"/>
        <end position="37"/>
    </location>
</feature>
<dbReference type="Pfam" id="PF24883">
    <property type="entry name" value="NPHP3_N"/>
    <property type="match status" value="1"/>
</dbReference>
<dbReference type="InterPro" id="IPR007111">
    <property type="entry name" value="NACHT_NTPase"/>
</dbReference>
<evidence type="ECO:0000256" key="1">
    <source>
        <dbReference type="ARBA" id="ARBA00022737"/>
    </source>
</evidence>
<comment type="caution">
    <text evidence="5">The sequence shown here is derived from an EMBL/GenBank/DDBJ whole genome shotgun (WGS) entry which is preliminary data.</text>
</comment>
<protein>
    <recommendedName>
        <fullName evidence="4">NACHT domain-containing protein</fullName>
    </recommendedName>
</protein>
<accession>A0AAD5YX19</accession>
<evidence type="ECO:0000259" key="4">
    <source>
        <dbReference type="PROSITE" id="PS50837"/>
    </source>
</evidence>
<evidence type="ECO:0000313" key="5">
    <source>
        <dbReference type="EMBL" id="KAJ3569391.1"/>
    </source>
</evidence>
<dbReference type="Proteomes" id="UP001213000">
    <property type="component" value="Unassembled WGS sequence"/>
</dbReference>
<reference evidence="5" key="1">
    <citation type="submission" date="2022-07" db="EMBL/GenBank/DDBJ databases">
        <title>Genome Sequence of Leucocoprinus birnbaumii.</title>
        <authorList>
            <person name="Buettner E."/>
        </authorList>
    </citation>
    <scope>NUCLEOTIDE SEQUENCE</scope>
    <source>
        <strain evidence="5">VT141</strain>
    </source>
</reference>
<dbReference type="InterPro" id="IPR027417">
    <property type="entry name" value="P-loop_NTPase"/>
</dbReference>
<proteinExistence type="predicted"/>